<dbReference type="AlphaFoldDB" id="A0A1H8NFI4"/>
<keyword evidence="4" id="KW-1185">Reference proteome</keyword>
<dbReference type="Proteomes" id="UP000183063">
    <property type="component" value="Unassembled WGS sequence"/>
</dbReference>
<reference evidence="1" key="3">
    <citation type="submission" date="2016-10" db="EMBL/GenBank/DDBJ databases">
        <authorList>
            <person name="de Groot N.N."/>
        </authorList>
    </citation>
    <scope>NUCLEOTIDE SEQUENCE [LARGE SCALE GENOMIC DNA]</scope>
    <source>
        <strain evidence="1">CCBAU85039</strain>
    </source>
</reference>
<evidence type="ECO:0000313" key="2">
    <source>
        <dbReference type="EMBL" id="SEO28380.1"/>
    </source>
</evidence>
<reference evidence="3" key="2">
    <citation type="submission" date="2016-10" db="EMBL/GenBank/DDBJ databases">
        <authorList>
            <person name="Wibberg D."/>
        </authorList>
    </citation>
    <scope>NUCLEOTIDE SEQUENCE [LARGE SCALE GENOMIC DNA]</scope>
</reference>
<evidence type="ECO:0000313" key="3">
    <source>
        <dbReference type="Proteomes" id="UP000183063"/>
    </source>
</evidence>
<dbReference type="EMBL" id="FOCV01000014">
    <property type="protein sequence ID" value="SEO28380.1"/>
    <property type="molecule type" value="Genomic_DNA"/>
</dbReference>
<dbReference type="Proteomes" id="UP000198939">
    <property type="component" value="Unassembled WGS sequence"/>
</dbReference>
<proteinExistence type="predicted"/>
<name>A0A1H8NFI4_9HYPH</name>
<sequence>MLFLHAEADLPLHEGAKACEGVVPLSRDAVEIGAHLADPIGLEGVVAFPPDFGGADQAGLFQHVQMLRHRLPGECGTD</sequence>
<gene>
    <name evidence="1" type="ORF">RTCCBAU85039_3293</name>
    <name evidence="2" type="ORF">SAMN05216228_1014118</name>
</gene>
<protein>
    <submittedName>
        <fullName evidence="1">Uncharacterized protein</fullName>
    </submittedName>
</protein>
<evidence type="ECO:0000313" key="1">
    <source>
        <dbReference type="EMBL" id="SEH95467.1"/>
    </source>
</evidence>
<reference evidence="2 4" key="1">
    <citation type="submission" date="2016-10" db="EMBL/GenBank/DDBJ databases">
        <authorList>
            <person name="Varghese N."/>
            <person name="Submissions S."/>
        </authorList>
    </citation>
    <scope>NUCLEOTIDE SEQUENCE [LARGE SCALE GENOMIC DNA]</scope>
    <source>
        <strain evidence="2 4">CGMCC 1.7071</strain>
    </source>
</reference>
<organism evidence="1 3">
    <name type="scientific">Rhizobium tibeticum</name>
    <dbReference type="NCBI Taxonomy" id="501024"/>
    <lineage>
        <taxon>Bacteria</taxon>
        <taxon>Pseudomonadati</taxon>
        <taxon>Pseudomonadota</taxon>
        <taxon>Alphaproteobacteria</taxon>
        <taxon>Hyphomicrobiales</taxon>
        <taxon>Rhizobiaceae</taxon>
        <taxon>Rhizobium/Agrobacterium group</taxon>
        <taxon>Rhizobium</taxon>
    </lineage>
</organism>
<evidence type="ECO:0000313" key="4">
    <source>
        <dbReference type="Proteomes" id="UP000198939"/>
    </source>
</evidence>
<accession>A0A1H8NFI4</accession>
<dbReference type="EMBL" id="FNXB01000016">
    <property type="protein sequence ID" value="SEH95467.1"/>
    <property type="molecule type" value="Genomic_DNA"/>
</dbReference>